<gene>
    <name evidence="7" type="ORF">EL18_00774</name>
</gene>
<dbReference type="GO" id="GO:0097347">
    <property type="term" value="C:TAM protein secretion complex"/>
    <property type="evidence" value="ECO:0007669"/>
    <property type="project" value="TreeGrafter"/>
</dbReference>
<dbReference type="PANTHER" id="PTHR36985">
    <property type="entry name" value="TRANSLOCATION AND ASSEMBLY MODULE SUBUNIT TAMB"/>
    <property type="match status" value="1"/>
</dbReference>
<dbReference type="GO" id="GO:0009306">
    <property type="term" value="P:protein secretion"/>
    <property type="evidence" value="ECO:0007669"/>
    <property type="project" value="InterPro"/>
</dbReference>
<keyword evidence="2" id="KW-0812">Transmembrane</keyword>
<protein>
    <submittedName>
        <fullName evidence="7">Gramicidin S biosynthesis GRST protein</fullName>
    </submittedName>
</protein>
<name>A0A084U9W9_9HYPH</name>
<keyword evidence="8" id="KW-1185">Reference proteome</keyword>
<dbReference type="EMBL" id="JMQM01000001">
    <property type="protein sequence ID" value="KFB09755.1"/>
    <property type="molecule type" value="Genomic_DNA"/>
</dbReference>
<keyword evidence="3" id="KW-1133">Transmembrane helix</keyword>
<comment type="caution">
    <text evidence="7">The sequence shown here is derived from an EMBL/GenBank/DDBJ whole genome shotgun (WGS) entry which is preliminary data.</text>
</comment>
<evidence type="ECO:0000256" key="4">
    <source>
        <dbReference type="ARBA" id="ARBA00023136"/>
    </source>
</evidence>
<accession>A0A084U9W9</accession>
<dbReference type="eggNOG" id="COG2911">
    <property type="taxonomic scope" value="Bacteria"/>
</dbReference>
<dbReference type="GO" id="GO:0005886">
    <property type="term" value="C:plasma membrane"/>
    <property type="evidence" value="ECO:0007669"/>
    <property type="project" value="InterPro"/>
</dbReference>
<keyword evidence="4" id="KW-0472">Membrane</keyword>
<reference evidence="7 8" key="1">
    <citation type="submission" date="2014-05" db="EMBL/GenBank/DDBJ databases">
        <title>Draft Genome Sequence of Nitratireductor basaltis Strain UMTGB225, A Marine Bacterium Isolated from Green Barrel Tunicate.</title>
        <authorList>
            <person name="Gan H.Y."/>
        </authorList>
    </citation>
    <scope>NUCLEOTIDE SEQUENCE [LARGE SCALE GENOMIC DNA]</scope>
    <source>
        <strain evidence="7 8">UMTGB225</strain>
    </source>
</reference>
<feature type="signal peptide" evidence="5">
    <location>
        <begin position="1"/>
        <end position="19"/>
    </location>
</feature>
<organism evidence="7 8">
    <name type="scientific">Nitratireductor basaltis</name>
    <dbReference type="NCBI Taxonomy" id="472175"/>
    <lineage>
        <taxon>Bacteria</taxon>
        <taxon>Pseudomonadati</taxon>
        <taxon>Pseudomonadota</taxon>
        <taxon>Alphaproteobacteria</taxon>
        <taxon>Hyphomicrobiales</taxon>
        <taxon>Phyllobacteriaceae</taxon>
        <taxon>Nitratireductor</taxon>
    </lineage>
</organism>
<dbReference type="STRING" id="472175.EL18_00774"/>
<dbReference type="Pfam" id="PF04357">
    <property type="entry name" value="TamB"/>
    <property type="match status" value="1"/>
</dbReference>
<evidence type="ECO:0000313" key="7">
    <source>
        <dbReference type="EMBL" id="KFB09755.1"/>
    </source>
</evidence>
<evidence type="ECO:0000313" key="8">
    <source>
        <dbReference type="Proteomes" id="UP000053675"/>
    </source>
</evidence>
<dbReference type="PANTHER" id="PTHR36985:SF1">
    <property type="entry name" value="TRANSLOCATION AND ASSEMBLY MODULE SUBUNIT TAMB"/>
    <property type="match status" value="1"/>
</dbReference>
<keyword evidence="5" id="KW-0732">Signal</keyword>
<dbReference type="RefSeq" id="WP_051913740.1">
    <property type="nucleotide sequence ID" value="NZ_JMQM01000001.1"/>
</dbReference>
<evidence type="ECO:0000256" key="3">
    <source>
        <dbReference type="ARBA" id="ARBA00022989"/>
    </source>
</evidence>
<sequence length="1538" mass="159605">MTRFLTALAFLLFAFGAAAQEAAPANEEEERSFFTAFIEDRLSTPNRQIRLRGISGALSSEATIEEITIADREGIWLRIENASIDWDRSTLVLRQRLEIERLAADRVEVLRKPLPDEGLPSPEAGGFSVPELPIAINLGMLEVPLVSFGGSVFGLESQISVTGNLALAGGSLDTELDVTRLDGPGGRLALDLAYAADTERFEIDFQLQEPENGVVANLLTLEGRPPVELVVAGAGPLDALDVQLSLATAGEPALSGTARLRGRSEGLGFTTDVSGTLARLVPEQYRPFFGDRTQLTASGVVRDSGGTLLQDLSLESGALNLTAAAETASDGFLTALSLEARISDPAGEPVLLPGGDGQTKVGRVDLLASYGEANAERWQARLLLSDLTTADFAAGTTRLELGGTARNLERPEQRSITFEAEGAIEDIIAERADIAQALGERLDLTAQGSWSAGQALRIANAAISGNGLSIASEGNFTDGSYDGTTRIEAASLAPFSGFANRELAGRVDLTARGLLKPFSGGFDLTFDGEATDLNTGVTAVDGLLSGATTLTGRVARTDEGIAADEFALRNAQVEIEANGTIASEASDFDIEASVTDLARITPRAQGRLELKATAKGAGDALALQAIAKTSEAKLVDKRLSDATLRFDGTLGEVALVGQITLDAFLDGTRTSGSAEISFAENERSIRELSLQAGGAELSGEVAQNSNGLFSGMLALDAAELETVGALLLRDVQGAAQARIELAPRGDDQWARIDAEVTNLQIDETRIGAAGIEAQIDDLLGVPLAEGEITADNLRVAGIDIATLQATASTQENQTDFRADARLANGADIALAGVLEQQEQGFTLGLDTAELTRLNTTAYLVEPTQLQMIGDDITISPTLLNVAGGEISISGTVSDRLDLDATLQSIPLSIANTVRPDLGLAGTVSGNAMITGTRDSPQAEFELIGRDIEANALVDAGVSSLDIDATGRSVSDRLNIAANLRSPGGLSANISGTAPLSPDGQLALDVELQSFPLTLLNRQISGQDLAGSVTGTARVAGAATSPDVTFSLSASGLSARPLANLGAAPLDLSANGNFSEGVVNLSALNAQGPLGLSVEASGRIPLSGSGLQVNAQASVPLQLANRQLISRGTQFSGSVQAQISATGSVTNPSLSGVVTTRDATVIDPMTNLRLSGIQLDAALAGETVTLQQVTANLSSGGSVSANGTISTNAAAGFPASIAIRLSDARYTDGDMLSATVGGALSLEGPLTRDPLLSGNIDIARAEILVPDGMGSDAAQLRVRHENAPAAVRQTLQRARAEDGTPMPSSRPSVMRLDVTVNAPARIFVRGRGLDAELGGSVRLTGPVTSVRPVGAFRLIRGRLGILGQRITFDEGTVTLVGDLDPFLDFVARSRGSDILVFINVTGRVSDLEITFSSQPDLPEDEVLARLIFKRSVGELSPLQLAQLAAAAAELAGGGNSSLLGSLRNATGLDDLDVVTDSEGNAAVRAGRYVQENIYLGVEAGAGGSTRGTINLDITEDLKARGSVGSDGDSSVGIFFEKDY</sequence>
<evidence type="ECO:0000256" key="1">
    <source>
        <dbReference type="ARBA" id="ARBA00004167"/>
    </source>
</evidence>
<feature type="domain" description="Translocation and assembly module TamB C-terminal" evidence="6">
    <location>
        <begin position="1187"/>
        <end position="1538"/>
    </location>
</feature>
<dbReference type="OrthoDB" id="7784409at2"/>
<dbReference type="Proteomes" id="UP000053675">
    <property type="component" value="Unassembled WGS sequence"/>
</dbReference>
<proteinExistence type="predicted"/>
<evidence type="ECO:0000256" key="2">
    <source>
        <dbReference type="ARBA" id="ARBA00022692"/>
    </source>
</evidence>
<dbReference type="PATRIC" id="fig|472175.3.peg.787"/>
<dbReference type="InterPro" id="IPR007452">
    <property type="entry name" value="TamB_C"/>
</dbReference>
<comment type="subcellular location">
    <subcellularLocation>
        <location evidence="1">Membrane</location>
        <topology evidence="1">Single-pass membrane protein</topology>
    </subcellularLocation>
</comment>
<feature type="chain" id="PRO_5001783211" evidence="5">
    <location>
        <begin position="20"/>
        <end position="1538"/>
    </location>
</feature>
<evidence type="ECO:0000256" key="5">
    <source>
        <dbReference type="SAM" id="SignalP"/>
    </source>
</evidence>
<evidence type="ECO:0000259" key="6">
    <source>
        <dbReference type="Pfam" id="PF04357"/>
    </source>
</evidence>